<protein>
    <submittedName>
        <fullName evidence="6">LysR family transcriptional regulator</fullName>
    </submittedName>
</protein>
<accession>A0ABU7RBP2</accession>
<dbReference type="InterPro" id="IPR000847">
    <property type="entry name" value="LysR_HTH_N"/>
</dbReference>
<evidence type="ECO:0000256" key="3">
    <source>
        <dbReference type="ARBA" id="ARBA00023125"/>
    </source>
</evidence>
<evidence type="ECO:0000256" key="4">
    <source>
        <dbReference type="ARBA" id="ARBA00023163"/>
    </source>
</evidence>
<dbReference type="CDD" id="cd05466">
    <property type="entry name" value="PBP2_LTTR_substrate"/>
    <property type="match status" value="1"/>
</dbReference>
<dbReference type="PANTHER" id="PTHR30346">
    <property type="entry name" value="TRANSCRIPTIONAL DUAL REGULATOR HCAR-RELATED"/>
    <property type="match status" value="1"/>
</dbReference>
<dbReference type="EMBL" id="JAZGJQ010000011">
    <property type="protein sequence ID" value="MEE6148027.1"/>
    <property type="molecule type" value="Genomic_DNA"/>
</dbReference>
<name>A0ABU7RBP2_9ACTN</name>
<comment type="similarity">
    <text evidence="1">Belongs to the LysR transcriptional regulatory family.</text>
</comment>
<dbReference type="RefSeq" id="WP_330958792.1">
    <property type="nucleotide sequence ID" value="NZ_JAZGJQ010000011.1"/>
</dbReference>
<dbReference type="Proteomes" id="UP001332931">
    <property type="component" value="Unassembled WGS sequence"/>
</dbReference>
<dbReference type="PROSITE" id="PS50931">
    <property type="entry name" value="HTH_LYSR"/>
    <property type="match status" value="1"/>
</dbReference>
<dbReference type="Pfam" id="PF03466">
    <property type="entry name" value="LysR_substrate"/>
    <property type="match status" value="1"/>
</dbReference>
<keyword evidence="4" id="KW-0804">Transcription</keyword>
<evidence type="ECO:0000259" key="5">
    <source>
        <dbReference type="PROSITE" id="PS50931"/>
    </source>
</evidence>
<evidence type="ECO:0000256" key="1">
    <source>
        <dbReference type="ARBA" id="ARBA00009437"/>
    </source>
</evidence>
<keyword evidence="2" id="KW-0805">Transcription regulation</keyword>
<organism evidence="6 7">
    <name type="scientific">Olsenella absiana</name>
    <dbReference type="NCBI Taxonomy" id="3115222"/>
    <lineage>
        <taxon>Bacteria</taxon>
        <taxon>Bacillati</taxon>
        <taxon>Actinomycetota</taxon>
        <taxon>Coriobacteriia</taxon>
        <taxon>Coriobacteriales</taxon>
        <taxon>Atopobiaceae</taxon>
        <taxon>Olsenella</taxon>
    </lineage>
</organism>
<evidence type="ECO:0000313" key="6">
    <source>
        <dbReference type="EMBL" id="MEE6148027.1"/>
    </source>
</evidence>
<feature type="domain" description="HTH lysR-type" evidence="5">
    <location>
        <begin position="1"/>
        <end position="57"/>
    </location>
</feature>
<sequence length="321" mass="35467">MNFQTMDYFIALAEERSFTKAAERLNVTQQTLSAHIASVERDLGVRLVVRRVPLELTYAGEQFLGYARRFKAEHDHMVHEFKDISDDERGLLRVGVTSTRGHIIMPHAIADFQRLHPGIEVDLNEGENEALVSLICDGRLDVMVGTVTGRVPRLEVSELYREEVVLVASNRLLEAKLGDKVEQSVERVERTGDLSPLAGLPFLVLGRRDIPGTIAVRTFQKAGFTPRIAVRSKNAETLLALAARGGGACFSPMELVETTFSPQELVGMRLVHLGPDARYPIHVAWRTSAHPWSMVGAFCESLRQTVGGGGEQELRGAEEGA</sequence>
<dbReference type="Gene3D" id="1.10.10.10">
    <property type="entry name" value="Winged helix-like DNA-binding domain superfamily/Winged helix DNA-binding domain"/>
    <property type="match status" value="1"/>
</dbReference>
<proteinExistence type="inferred from homology"/>
<dbReference type="SUPFAM" id="SSF53850">
    <property type="entry name" value="Periplasmic binding protein-like II"/>
    <property type="match status" value="1"/>
</dbReference>
<gene>
    <name evidence="6" type="ORF">VXJ25_08545</name>
</gene>
<dbReference type="InterPro" id="IPR036390">
    <property type="entry name" value="WH_DNA-bd_sf"/>
</dbReference>
<keyword evidence="3" id="KW-0238">DNA-binding</keyword>
<dbReference type="PRINTS" id="PR00039">
    <property type="entry name" value="HTHLYSR"/>
</dbReference>
<dbReference type="Gene3D" id="3.40.190.290">
    <property type="match status" value="1"/>
</dbReference>
<comment type="caution">
    <text evidence="6">The sequence shown here is derived from an EMBL/GenBank/DDBJ whole genome shotgun (WGS) entry which is preliminary data.</text>
</comment>
<evidence type="ECO:0000313" key="7">
    <source>
        <dbReference type="Proteomes" id="UP001332931"/>
    </source>
</evidence>
<reference evidence="6 7" key="1">
    <citation type="submission" date="2024-01" db="EMBL/GenBank/DDBJ databases">
        <title>Description of Olsenella sp. nov., isolated from pig feces.</title>
        <authorList>
            <person name="Chang Y.-H."/>
        </authorList>
    </citation>
    <scope>NUCLEOTIDE SEQUENCE [LARGE SCALE GENOMIC DNA]</scope>
    <source>
        <strain evidence="6 7">YH-ols2223</strain>
    </source>
</reference>
<dbReference type="SUPFAM" id="SSF46785">
    <property type="entry name" value="Winged helix' DNA-binding domain"/>
    <property type="match status" value="1"/>
</dbReference>
<evidence type="ECO:0000256" key="2">
    <source>
        <dbReference type="ARBA" id="ARBA00023015"/>
    </source>
</evidence>
<dbReference type="Pfam" id="PF00126">
    <property type="entry name" value="HTH_1"/>
    <property type="match status" value="1"/>
</dbReference>
<dbReference type="InterPro" id="IPR036388">
    <property type="entry name" value="WH-like_DNA-bd_sf"/>
</dbReference>
<dbReference type="InterPro" id="IPR005119">
    <property type="entry name" value="LysR_subst-bd"/>
</dbReference>
<dbReference type="PANTHER" id="PTHR30346:SF17">
    <property type="entry name" value="LYSR FAMILY TRANSCRIPTIONAL REGULATOR"/>
    <property type="match status" value="1"/>
</dbReference>
<keyword evidence="7" id="KW-1185">Reference proteome</keyword>